<dbReference type="Proteomes" id="UP000034235">
    <property type="component" value="Unassembled WGS sequence"/>
</dbReference>
<sequence length="239" mass="27248">MSNRVEKDQIRDYLEGYHRSYGFPIRFYGNQIGTVLIGEWHYLFENEQAELIEALRPSRLILEHLGGLNYDPHADTLVKAEGRVCPDFEFDLIAKSLLTSHSDRPYGLRIFYELSRKYGIPLLGCDLTITEMAQASILERGEENNEISEIKKLMSSPDKMGRLIMQRTRSQRDRQMKRFISNHQGTPDNPSVAIVGQLHSAYINSCGVLNNYASIEQLPDSLTRRNAPLLASQGVAFRA</sequence>
<name>A0A0G0JHK3_9BACT</name>
<accession>A0A0G0JHK3</accession>
<evidence type="ECO:0000313" key="1">
    <source>
        <dbReference type="EMBL" id="KKQ67148.1"/>
    </source>
</evidence>
<dbReference type="AlphaFoldDB" id="A0A0G0JHK3"/>
<organism evidence="1 2">
    <name type="scientific">Candidatus Daviesbacteria bacterium GW2011_GWA2_38_24</name>
    <dbReference type="NCBI Taxonomy" id="1618422"/>
    <lineage>
        <taxon>Bacteria</taxon>
        <taxon>Candidatus Daviesiibacteriota</taxon>
    </lineage>
</organism>
<dbReference type="EMBL" id="LBUP01000001">
    <property type="protein sequence ID" value="KKQ67148.1"/>
    <property type="molecule type" value="Genomic_DNA"/>
</dbReference>
<reference evidence="1 2" key="1">
    <citation type="journal article" date="2015" name="Nature">
        <title>rRNA introns, odd ribosomes, and small enigmatic genomes across a large radiation of phyla.</title>
        <authorList>
            <person name="Brown C.T."/>
            <person name="Hug L.A."/>
            <person name="Thomas B.C."/>
            <person name="Sharon I."/>
            <person name="Castelle C.J."/>
            <person name="Singh A."/>
            <person name="Wilkins M.J."/>
            <person name="Williams K.H."/>
            <person name="Banfield J.F."/>
        </authorList>
    </citation>
    <scope>NUCLEOTIDE SEQUENCE [LARGE SCALE GENOMIC DNA]</scope>
</reference>
<gene>
    <name evidence="1" type="ORF">US86_C0001G0075</name>
</gene>
<evidence type="ECO:0000313" key="2">
    <source>
        <dbReference type="Proteomes" id="UP000034235"/>
    </source>
</evidence>
<comment type="caution">
    <text evidence="1">The sequence shown here is derived from an EMBL/GenBank/DDBJ whole genome shotgun (WGS) entry which is preliminary data.</text>
</comment>
<proteinExistence type="predicted"/>
<protein>
    <submittedName>
        <fullName evidence="1">Uncharacterized protein</fullName>
    </submittedName>
</protein>